<comment type="caution">
    <text evidence="2">The sequence shown here is derived from an EMBL/GenBank/DDBJ whole genome shotgun (WGS) entry which is preliminary data.</text>
</comment>
<dbReference type="InterPro" id="IPR042100">
    <property type="entry name" value="Bug_dom1"/>
</dbReference>
<evidence type="ECO:0000313" key="2">
    <source>
        <dbReference type="EMBL" id="RCJ07269.1"/>
    </source>
</evidence>
<dbReference type="AlphaFoldDB" id="A0A367PHC4"/>
<dbReference type="InterPro" id="IPR005064">
    <property type="entry name" value="BUG"/>
</dbReference>
<dbReference type="Gene3D" id="3.40.190.10">
    <property type="entry name" value="Periplasmic binding protein-like II"/>
    <property type="match status" value="1"/>
</dbReference>
<organism evidence="2 3">
    <name type="scientific">Cupriavidus necator</name>
    <name type="common">Alcaligenes eutrophus</name>
    <name type="synonym">Ralstonia eutropha</name>
    <dbReference type="NCBI Taxonomy" id="106590"/>
    <lineage>
        <taxon>Bacteria</taxon>
        <taxon>Pseudomonadati</taxon>
        <taxon>Pseudomonadota</taxon>
        <taxon>Betaproteobacteria</taxon>
        <taxon>Burkholderiales</taxon>
        <taxon>Burkholderiaceae</taxon>
        <taxon>Cupriavidus</taxon>
    </lineage>
</organism>
<dbReference type="PIRSF" id="PIRSF017082">
    <property type="entry name" value="YflP"/>
    <property type="match status" value="1"/>
</dbReference>
<proteinExistence type="inferred from homology"/>
<reference evidence="2 3" key="1">
    <citation type="submission" date="2018-04" db="EMBL/GenBank/DDBJ databases">
        <title>Cupriavidus necator CR12 genome sequencing and assembly.</title>
        <authorList>
            <person name="Ben Fekih I."/>
            <person name="Mazhar H.S."/>
            <person name="Bello S.K."/>
            <person name="Rensing C."/>
        </authorList>
    </citation>
    <scope>NUCLEOTIDE SEQUENCE [LARGE SCALE GENOMIC DNA]</scope>
    <source>
        <strain evidence="2 3">CR12</strain>
    </source>
</reference>
<evidence type="ECO:0000313" key="3">
    <source>
        <dbReference type="Proteomes" id="UP000253501"/>
    </source>
</evidence>
<accession>A0A367PHC4</accession>
<dbReference type="PANTHER" id="PTHR42928:SF5">
    <property type="entry name" value="BLR1237 PROTEIN"/>
    <property type="match status" value="1"/>
</dbReference>
<dbReference type="CDD" id="cd07012">
    <property type="entry name" value="PBP2_Bug_TTT"/>
    <property type="match status" value="1"/>
</dbReference>
<protein>
    <submittedName>
        <fullName evidence="2">Tripartite tricarboxylate transporter substrate binding protein</fullName>
    </submittedName>
</protein>
<dbReference type="Gene3D" id="3.40.190.150">
    <property type="entry name" value="Bordetella uptake gene, domain 1"/>
    <property type="match status" value="1"/>
</dbReference>
<gene>
    <name evidence="2" type="ORF">DDK22_17590</name>
</gene>
<dbReference type="Pfam" id="PF03401">
    <property type="entry name" value="TctC"/>
    <property type="match status" value="1"/>
</dbReference>
<comment type="similarity">
    <text evidence="1">Belongs to the UPF0065 (bug) family.</text>
</comment>
<dbReference type="SUPFAM" id="SSF53850">
    <property type="entry name" value="Periplasmic binding protein-like II"/>
    <property type="match status" value="1"/>
</dbReference>
<evidence type="ECO:0000256" key="1">
    <source>
        <dbReference type="ARBA" id="ARBA00006987"/>
    </source>
</evidence>
<dbReference type="Proteomes" id="UP000253501">
    <property type="component" value="Unassembled WGS sequence"/>
</dbReference>
<dbReference type="EMBL" id="QDHA01000040">
    <property type="protein sequence ID" value="RCJ07269.1"/>
    <property type="molecule type" value="Genomic_DNA"/>
</dbReference>
<sequence>MILPASAATQADYPNKPITLIVPYSAGGTTDQAARALAENLSRQLKQPVVIENKPGAGASMGVTEMLKASPDGYRLTLTPAAIFRQPHLQPVRYDPVRDLTYIAAFLEYDFFVTVPVDSPFKSVKDIVDYAKRNPGIVNYGTSGRFSGNHTVMAMLSNKYGVKFTHVPFKGDADSINSLLGGHLKMAMIANGVLPFMQSGRVHVLASAGDVENPIFKVPTLKALGYDVTVPSPLGIAGPKGLPNPIVEKLERAVKRALDDPGFKKLMDSNGVRSLYMDSEAYSRFARKAFVDEEKIVKNLGMETD</sequence>
<dbReference type="PANTHER" id="PTHR42928">
    <property type="entry name" value="TRICARBOXYLATE-BINDING PROTEIN"/>
    <property type="match status" value="1"/>
</dbReference>
<name>A0A367PHC4_CUPNE</name>